<evidence type="ECO:0000313" key="6">
    <source>
        <dbReference type="EMBL" id="KAF9518665.1"/>
    </source>
</evidence>
<keyword evidence="2 5" id="KW-0812">Transmembrane</keyword>
<dbReference type="OrthoDB" id="7933078at2759"/>
<dbReference type="CDD" id="cd10429">
    <property type="entry name" value="GAAP_like"/>
    <property type="match status" value="1"/>
</dbReference>
<comment type="similarity">
    <text evidence="5">Belongs to the BI1 family.</text>
</comment>
<gene>
    <name evidence="6" type="ORF">BS47DRAFT_1313108</name>
</gene>
<dbReference type="Pfam" id="PF01027">
    <property type="entry name" value="Bax1-I"/>
    <property type="match status" value="1"/>
</dbReference>
<evidence type="ECO:0000313" key="7">
    <source>
        <dbReference type="Proteomes" id="UP000886523"/>
    </source>
</evidence>
<dbReference type="InterPro" id="IPR006214">
    <property type="entry name" value="Bax_inhibitor_1-related"/>
</dbReference>
<feature type="transmembrane region" description="Helical" evidence="5">
    <location>
        <begin position="220"/>
        <end position="240"/>
    </location>
</feature>
<feature type="transmembrane region" description="Helical" evidence="5">
    <location>
        <begin position="246"/>
        <end position="265"/>
    </location>
</feature>
<feature type="transmembrane region" description="Helical" evidence="5">
    <location>
        <begin position="136"/>
        <end position="154"/>
    </location>
</feature>
<reference evidence="6" key="1">
    <citation type="journal article" date="2020" name="Nat. Commun.">
        <title>Large-scale genome sequencing of mycorrhizal fungi provides insights into the early evolution of symbiotic traits.</title>
        <authorList>
            <person name="Miyauchi S."/>
            <person name="Kiss E."/>
            <person name="Kuo A."/>
            <person name="Drula E."/>
            <person name="Kohler A."/>
            <person name="Sanchez-Garcia M."/>
            <person name="Morin E."/>
            <person name="Andreopoulos B."/>
            <person name="Barry K.W."/>
            <person name="Bonito G."/>
            <person name="Buee M."/>
            <person name="Carver A."/>
            <person name="Chen C."/>
            <person name="Cichocki N."/>
            <person name="Clum A."/>
            <person name="Culley D."/>
            <person name="Crous P.W."/>
            <person name="Fauchery L."/>
            <person name="Girlanda M."/>
            <person name="Hayes R.D."/>
            <person name="Keri Z."/>
            <person name="LaButti K."/>
            <person name="Lipzen A."/>
            <person name="Lombard V."/>
            <person name="Magnuson J."/>
            <person name="Maillard F."/>
            <person name="Murat C."/>
            <person name="Nolan M."/>
            <person name="Ohm R.A."/>
            <person name="Pangilinan J."/>
            <person name="Pereira M.F."/>
            <person name="Perotto S."/>
            <person name="Peter M."/>
            <person name="Pfister S."/>
            <person name="Riley R."/>
            <person name="Sitrit Y."/>
            <person name="Stielow J.B."/>
            <person name="Szollosi G."/>
            <person name="Zifcakova L."/>
            <person name="Stursova M."/>
            <person name="Spatafora J.W."/>
            <person name="Tedersoo L."/>
            <person name="Vaario L.M."/>
            <person name="Yamada A."/>
            <person name="Yan M."/>
            <person name="Wang P."/>
            <person name="Xu J."/>
            <person name="Bruns T."/>
            <person name="Baldrian P."/>
            <person name="Vilgalys R."/>
            <person name="Dunand C."/>
            <person name="Henrissat B."/>
            <person name="Grigoriev I.V."/>
            <person name="Hibbett D."/>
            <person name="Nagy L.G."/>
            <person name="Martin F.M."/>
        </authorList>
    </citation>
    <scope>NUCLEOTIDE SEQUENCE</scope>
    <source>
        <strain evidence="6">UP504</strain>
    </source>
</reference>
<feature type="transmembrane region" description="Helical" evidence="5">
    <location>
        <begin position="189"/>
        <end position="208"/>
    </location>
</feature>
<evidence type="ECO:0000256" key="3">
    <source>
        <dbReference type="ARBA" id="ARBA00022989"/>
    </source>
</evidence>
<sequence length="304" mass="33426">MALTSDSGACMAGELDHATASSETSSIESIDCHINVILCPPPAYTPAPPTKKYDPAGQPLLSGEASSNPNAYYQQANAVDDFEYGVNVWDSSVQIRHAFIMKVYTILFVQILGTCIVAGTLSQSPNVILWVQANQWAFYVPLFGTLVNLGFLFWKRHSSPLNFVLLGLFTLLESFTLGIAISFYDQTVVLQALLITLGVFLGLTLFTLQSKYDFSGMGPFLFAGLLVLIMTGFVSMVFPFSSTTELVYAVCGCLLFSGYVVYDTFTITKRLSADEYIMGSISLYLDFINLFLSILRVLNNVNRD</sequence>
<evidence type="ECO:0000256" key="4">
    <source>
        <dbReference type="ARBA" id="ARBA00023136"/>
    </source>
</evidence>
<evidence type="ECO:0000256" key="5">
    <source>
        <dbReference type="RuleBase" id="RU004379"/>
    </source>
</evidence>
<proteinExistence type="inferred from homology"/>
<keyword evidence="3 5" id="KW-1133">Transmembrane helix</keyword>
<feature type="transmembrane region" description="Helical" evidence="5">
    <location>
        <begin position="277"/>
        <end position="298"/>
    </location>
</feature>
<dbReference type="Proteomes" id="UP000886523">
    <property type="component" value="Unassembled WGS sequence"/>
</dbReference>
<dbReference type="AlphaFoldDB" id="A0A9P6E1K3"/>
<dbReference type="PANTHER" id="PTHR23291:SF50">
    <property type="entry name" value="PROTEIN LIFEGUARD 4"/>
    <property type="match status" value="1"/>
</dbReference>
<name>A0A9P6E1K3_9AGAM</name>
<dbReference type="EMBL" id="MU128923">
    <property type="protein sequence ID" value="KAF9518665.1"/>
    <property type="molecule type" value="Genomic_DNA"/>
</dbReference>
<feature type="transmembrane region" description="Helical" evidence="5">
    <location>
        <begin position="103"/>
        <end position="124"/>
    </location>
</feature>
<keyword evidence="4 5" id="KW-0472">Membrane</keyword>
<keyword evidence="7" id="KW-1185">Reference proteome</keyword>
<accession>A0A9P6E1K3</accession>
<comment type="subcellular location">
    <subcellularLocation>
        <location evidence="1">Membrane</location>
        <topology evidence="1">Multi-pass membrane protein</topology>
    </subcellularLocation>
</comment>
<evidence type="ECO:0000256" key="2">
    <source>
        <dbReference type="ARBA" id="ARBA00022692"/>
    </source>
</evidence>
<comment type="caution">
    <text evidence="6">The sequence shown here is derived from an EMBL/GenBank/DDBJ whole genome shotgun (WGS) entry which is preliminary data.</text>
</comment>
<protein>
    <submittedName>
        <fullName evidence="6">Uncharacterized protein</fullName>
    </submittedName>
</protein>
<dbReference type="GO" id="GO:0016020">
    <property type="term" value="C:membrane"/>
    <property type="evidence" value="ECO:0007669"/>
    <property type="project" value="UniProtKB-SubCell"/>
</dbReference>
<evidence type="ECO:0000256" key="1">
    <source>
        <dbReference type="ARBA" id="ARBA00004141"/>
    </source>
</evidence>
<dbReference type="PANTHER" id="PTHR23291">
    <property type="entry name" value="BAX INHIBITOR-RELATED"/>
    <property type="match status" value="1"/>
</dbReference>
<organism evidence="6 7">
    <name type="scientific">Hydnum rufescens UP504</name>
    <dbReference type="NCBI Taxonomy" id="1448309"/>
    <lineage>
        <taxon>Eukaryota</taxon>
        <taxon>Fungi</taxon>
        <taxon>Dikarya</taxon>
        <taxon>Basidiomycota</taxon>
        <taxon>Agaricomycotina</taxon>
        <taxon>Agaricomycetes</taxon>
        <taxon>Cantharellales</taxon>
        <taxon>Hydnaceae</taxon>
        <taxon>Hydnum</taxon>
    </lineage>
</organism>
<feature type="transmembrane region" description="Helical" evidence="5">
    <location>
        <begin position="161"/>
        <end position="183"/>
    </location>
</feature>